<evidence type="ECO:0000313" key="2">
    <source>
        <dbReference type="Proteomes" id="UP000824633"/>
    </source>
</evidence>
<accession>A0ABM7T5X0</accession>
<gene>
    <name evidence="1" type="ORF">psyc5s11_27120</name>
</gene>
<protein>
    <submittedName>
        <fullName evidence="1">Uncharacterized protein</fullName>
    </submittedName>
</protein>
<proteinExistence type="predicted"/>
<name>A0ABM7T5X0_9CLOT</name>
<evidence type="ECO:0000313" key="1">
    <source>
        <dbReference type="EMBL" id="BCZ46645.1"/>
    </source>
</evidence>
<dbReference type="EMBL" id="AP024849">
    <property type="protein sequence ID" value="BCZ46645.1"/>
    <property type="molecule type" value="Genomic_DNA"/>
</dbReference>
<dbReference type="Proteomes" id="UP000824633">
    <property type="component" value="Chromosome"/>
</dbReference>
<organism evidence="1 2">
    <name type="scientific">Clostridium gelidum</name>
    <dbReference type="NCBI Taxonomy" id="704125"/>
    <lineage>
        <taxon>Bacteria</taxon>
        <taxon>Bacillati</taxon>
        <taxon>Bacillota</taxon>
        <taxon>Clostridia</taxon>
        <taxon>Eubacteriales</taxon>
        <taxon>Clostridiaceae</taxon>
        <taxon>Clostridium</taxon>
    </lineage>
</organism>
<reference evidence="2" key="1">
    <citation type="submission" date="2021-07" db="EMBL/GenBank/DDBJ databases">
        <title>Complete genome sequencing of a Clostridium isolate.</title>
        <authorList>
            <person name="Ueki A."/>
            <person name="Tonouchi A."/>
        </authorList>
    </citation>
    <scope>NUCLEOTIDE SEQUENCE [LARGE SCALE GENOMIC DNA]</scope>
    <source>
        <strain evidence="2">C5S11</strain>
    </source>
</reference>
<sequence length="50" mass="6179">MLFSEIVKWEKELKILRIGLQSEIRLFGTIIGNMFRVYFVDYYHDFEFDK</sequence>
<keyword evidence="2" id="KW-1185">Reference proteome</keyword>